<dbReference type="RefSeq" id="WP_099155474.1">
    <property type="nucleotide sequence ID" value="NZ_PDUD01000062.1"/>
</dbReference>
<keyword evidence="1" id="KW-0472">Membrane</keyword>
<keyword evidence="3" id="KW-1185">Reference proteome</keyword>
<keyword evidence="1" id="KW-1133">Transmembrane helix</keyword>
<evidence type="ECO:0000313" key="2">
    <source>
        <dbReference type="EMBL" id="PHN01142.1"/>
    </source>
</evidence>
<keyword evidence="1" id="KW-0812">Transmembrane</keyword>
<reference evidence="2 3" key="1">
    <citation type="submission" date="2017-10" db="EMBL/GenBank/DDBJ databases">
        <title>The draft genome sequence of Lewinella nigricans NBRC 102662.</title>
        <authorList>
            <person name="Wang K."/>
        </authorList>
    </citation>
    <scope>NUCLEOTIDE SEQUENCE [LARGE SCALE GENOMIC DNA]</scope>
    <source>
        <strain evidence="2 3">NBRC 102662</strain>
    </source>
</reference>
<dbReference type="OrthoDB" id="1491558at2"/>
<proteinExistence type="predicted"/>
<dbReference type="AlphaFoldDB" id="A0A2D0MXY6"/>
<sequence>MRFKTKDVYKGIYSSHQRLKDAATRMGLTLINDEALSLETYVKLLQGRMRTAQPDVKQEVEKRLAALNASHFKVKPHSTLNGHVKLHDRQPEIHLIWYKRITIRAADFLETVADFATSKAIVFLTLVAALSIQVHHLAHLVNKVGLTDNLFLGYIFGSVSELTALMLTVHKARKYMLIAFALVQAWINILYYCELPLLITKLTLSLLIAFVIFSYSEIYTDSHKV</sequence>
<name>A0A2D0MXY6_FLAN2</name>
<dbReference type="EMBL" id="PDUD01000062">
    <property type="protein sequence ID" value="PHN01142.1"/>
    <property type="molecule type" value="Genomic_DNA"/>
</dbReference>
<comment type="caution">
    <text evidence="2">The sequence shown here is derived from an EMBL/GenBank/DDBJ whole genome shotgun (WGS) entry which is preliminary data.</text>
</comment>
<organism evidence="2 3">
    <name type="scientific">Flavilitoribacter nigricans (strain ATCC 23147 / DSM 23189 / NBRC 102662 / NCIMB 1420 / SS-2)</name>
    <name type="common">Lewinella nigricans</name>
    <dbReference type="NCBI Taxonomy" id="1122177"/>
    <lineage>
        <taxon>Bacteria</taxon>
        <taxon>Pseudomonadati</taxon>
        <taxon>Bacteroidota</taxon>
        <taxon>Saprospiria</taxon>
        <taxon>Saprospirales</taxon>
        <taxon>Lewinellaceae</taxon>
        <taxon>Flavilitoribacter</taxon>
    </lineage>
</organism>
<evidence type="ECO:0000313" key="3">
    <source>
        <dbReference type="Proteomes" id="UP000223913"/>
    </source>
</evidence>
<feature type="transmembrane region" description="Helical" evidence="1">
    <location>
        <begin position="150"/>
        <end position="168"/>
    </location>
</feature>
<gene>
    <name evidence="2" type="ORF">CRP01_38715</name>
</gene>
<dbReference type="Proteomes" id="UP000223913">
    <property type="component" value="Unassembled WGS sequence"/>
</dbReference>
<protein>
    <submittedName>
        <fullName evidence="2">Uncharacterized protein</fullName>
    </submittedName>
</protein>
<accession>A0A2D0MXY6</accession>
<feature type="transmembrane region" description="Helical" evidence="1">
    <location>
        <begin position="198"/>
        <end position="216"/>
    </location>
</feature>
<evidence type="ECO:0000256" key="1">
    <source>
        <dbReference type="SAM" id="Phobius"/>
    </source>
</evidence>